<keyword evidence="15" id="KW-0067">ATP-binding</keyword>
<sequence length="494" mass="52150">MTLRHRLVTLIVTVVLLVSTTIAIVLALALRANLYGQLDGELRLASNRAVSRPLLESGFNRTEPDSKPDQGDDDSAAGRIPLGQAAGTITITYFTSVLVDAGYIDESGTYQTLTLEQFEALDALPNDGRIAAVKVPDLGTFHAISQDNRSGNRTITAMSTASASDSLRVFVGVEAVLIVVAVGAAGWAGTFFIRRALRPLDAVAATATQVSELPLAQGEVAELVRVPQDLTDESTEVGKVGAALNRMLGHVQGALAARHESETQVRQFVADASHELRTPLASIRGYAELVRRSGETVPEGAGQALGRIESESIRMSGLVEDLLLLAHLDAGRELAHDTVDLSMLSIMTLSDAHAAGPNHVWNLDIPEEPCEVIGDEARLQQVLVNLLANSRVHTPEGTEVTLALTPQDDGGMVISVSNNGPEIPAELRSSLFQRFSRGDTSRNRTGGSTGLGLAIAQAIVTAHGGRITVESSPEQTTFSVVLPPAGSVPIAKGP</sequence>
<dbReference type="InterPro" id="IPR036097">
    <property type="entry name" value="HisK_dim/P_sf"/>
</dbReference>
<keyword evidence="16" id="KW-1185">Reference proteome</keyword>
<dbReference type="SMART" id="SM00304">
    <property type="entry name" value="HAMP"/>
    <property type="match status" value="1"/>
</dbReference>
<dbReference type="InterPro" id="IPR050428">
    <property type="entry name" value="TCS_sensor_his_kinase"/>
</dbReference>
<feature type="transmembrane region" description="Helical" evidence="12">
    <location>
        <begin position="169"/>
        <end position="193"/>
    </location>
</feature>
<feature type="domain" description="HAMP" evidence="14">
    <location>
        <begin position="194"/>
        <end position="256"/>
    </location>
</feature>
<dbReference type="InterPro" id="IPR004358">
    <property type="entry name" value="Sig_transdc_His_kin-like_C"/>
</dbReference>
<dbReference type="SMART" id="SM00387">
    <property type="entry name" value="HATPase_c"/>
    <property type="match status" value="1"/>
</dbReference>
<comment type="caution">
    <text evidence="15">The sequence shown here is derived from an EMBL/GenBank/DDBJ whole genome shotgun (WGS) entry which is preliminary data.</text>
</comment>
<dbReference type="PANTHER" id="PTHR45436:SF5">
    <property type="entry name" value="SENSOR HISTIDINE KINASE TRCS"/>
    <property type="match status" value="1"/>
</dbReference>
<evidence type="ECO:0000256" key="8">
    <source>
        <dbReference type="ARBA" id="ARBA00022989"/>
    </source>
</evidence>
<evidence type="ECO:0000256" key="10">
    <source>
        <dbReference type="ARBA" id="ARBA00023136"/>
    </source>
</evidence>
<accession>A0ABW5XI64</accession>
<dbReference type="InterPro" id="IPR005467">
    <property type="entry name" value="His_kinase_dom"/>
</dbReference>
<organism evidence="15 16">
    <name type="scientific">Populibacterium corticicola</name>
    <dbReference type="NCBI Taxonomy" id="1812826"/>
    <lineage>
        <taxon>Bacteria</taxon>
        <taxon>Bacillati</taxon>
        <taxon>Actinomycetota</taxon>
        <taxon>Actinomycetes</taxon>
        <taxon>Micrococcales</taxon>
        <taxon>Jonesiaceae</taxon>
        <taxon>Populibacterium</taxon>
    </lineage>
</organism>
<dbReference type="PROSITE" id="PS50885">
    <property type="entry name" value="HAMP"/>
    <property type="match status" value="1"/>
</dbReference>
<evidence type="ECO:0000256" key="5">
    <source>
        <dbReference type="ARBA" id="ARBA00022679"/>
    </source>
</evidence>
<dbReference type="SMART" id="SM00388">
    <property type="entry name" value="HisKA"/>
    <property type="match status" value="1"/>
</dbReference>
<proteinExistence type="predicted"/>
<dbReference type="GO" id="GO:0005524">
    <property type="term" value="F:ATP binding"/>
    <property type="evidence" value="ECO:0007669"/>
    <property type="project" value="UniProtKB-KW"/>
</dbReference>
<evidence type="ECO:0000256" key="11">
    <source>
        <dbReference type="SAM" id="MobiDB-lite"/>
    </source>
</evidence>
<dbReference type="Pfam" id="PF02518">
    <property type="entry name" value="HATPase_c"/>
    <property type="match status" value="1"/>
</dbReference>
<keyword evidence="8 12" id="KW-1133">Transmembrane helix</keyword>
<evidence type="ECO:0000256" key="7">
    <source>
        <dbReference type="ARBA" id="ARBA00022777"/>
    </source>
</evidence>
<dbReference type="InterPro" id="IPR003660">
    <property type="entry name" value="HAMP_dom"/>
</dbReference>
<protein>
    <recommendedName>
        <fullName evidence="3">histidine kinase</fullName>
        <ecNumber evidence="3">2.7.13.3</ecNumber>
    </recommendedName>
</protein>
<dbReference type="Gene3D" id="3.30.565.10">
    <property type="entry name" value="Histidine kinase-like ATPase, C-terminal domain"/>
    <property type="match status" value="1"/>
</dbReference>
<reference evidence="16" key="1">
    <citation type="journal article" date="2019" name="Int. J. Syst. Evol. Microbiol.">
        <title>The Global Catalogue of Microorganisms (GCM) 10K type strain sequencing project: providing services to taxonomists for standard genome sequencing and annotation.</title>
        <authorList>
            <consortium name="The Broad Institute Genomics Platform"/>
            <consortium name="The Broad Institute Genome Sequencing Center for Infectious Disease"/>
            <person name="Wu L."/>
            <person name="Ma J."/>
        </authorList>
    </citation>
    <scope>NUCLEOTIDE SEQUENCE [LARGE SCALE GENOMIC DNA]</scope>
    <source>
        <strain evidence="16">KCTC 33576</strain>
    </source>
</reference>
<evidence type="ECO:0000256" key="3">
    <source>
        <dbReference type="ARBA" id="ARBA00012438"/>
    </source>
</evidence>
<keyword evidence="7" id="KW-0418">Kinase</keyword>
<dbReference type="PRINTS" id="PR00344">
    <property type="entry name" value="BCTRLSENSOR"/>
</dbReference>
<name>A0ABW5XI64_9MICO</name>
<dbReference type="CDD" id="cd00082">
    <property type="entry name" value="HisKA"/>
    <property type="match status" value="1"/>
</dbReference>
<comment type="subcellular location">
    <subcellularLocation>
        <location evidence="2">Cell membrane</location>
    </subcellularLocation>
</comment>
<evidence type="ECO:0000256" key="9">
    <source>
        <dbReference type="ARBA" id="ARBA00023012"/>
    </source>
</evidence>
<dbReference type="InterPro" id="IPR003661">
    <property type="entry name" value="HisK_dim/P_dom"/>
</dbReference>
<keyword evidence="6 12" id="KW-0812">Transmembrane</keyword>
<dbReference type="Proteomes" id="UP001597391">
    <property type="component" value="Unassembled WGS sequence"/>
</dbReference>
<evidence type="ECO:0000256" key="4">
    <source>
        <dbReference type="ARBA" id="ARBA00022553"/>
    </source>
</evidence>
<keyword evidence="5" id="KW-0808">Transferase</keyword>
<dbReference type="Gene3D" id="6.10.340.10">
    <property type="match status" value="1"/>
</dbReference>
<keyword evidence="15" id="KW-0547">Nucleotide-binding</keyword>
<feature type="domain" description="Histidine kinase" evidence="13">
    <location>
        <begin position="271"/>
        <end position="486"/>
    </location>
</feature>
<dbReference type="InterPro" id="IPR036890">
    <property type="entry name" value="HATPase_C_sf"/>
</dbReference>
<evidence type="ECO:0000256" key="12">
    <source>
        <dbReference type="SAM" id="Phobius"/>
    </source>
</evidence>
<dbReference type="InterPro" id="IPR003594">
    <property type="entry name" value="HATPase_dom"/>
</dbReference>
<keyword evidence="10 12" id="KW-0472">Membrane</keyword>
<dbReference type="CDD" id="cd00075">
    <property type="entry name" value="HATPase"/>
    <property type="match status" value="1"/>
</dbReference>
<dbReference type="SUPFAM" id="SSF47384">
    <property type="entry name" value="Homodimeric domain of signal transducing histidine kinase"/>
    <property type="match status" value="1"/>
</dbReference>
<evidence type="ECO:0000313" key="15">
    <source>
        <dbReference type="EMBL" id="MFD2841547.1"/>
    </source>
</evidence>
<dbReference type="Gene3D" id="1.10.287.130">
    <property type="match status" value="1"/>
</dbReference>
<evidence type="ECO:0000256" key="1">
    <source>
        <dbReference type="ARBA" id="ARBA00000085"/>
    </source>
</evidence>
<keyword evidence="4" id="KW-0597">Phosphoprotein</keyword>
<comment type="catalytic activity">
    <reaction evidence="1">
        <text>ATP + protein L-histidine = ADP + protein N-phospho-L-histidine.</text>
        <dbReference type="EC" id="2.7.13.3"/>
    </reaction>
</comment>
<evidence type="ECO:0000256" key="2">
    <source>
        <dbReference type="ARBA" id="ARBA00004236"/>
    </source>
</evidence>
<keyword evidence="9" id="KW-0902">Two-component regulatory system</keyword>
<dbReference type="PROSITE" id="PS50109">
    <property type="entry name" value="HIS_KIN"/>
    <property type="match status" value="1"/>
</dbReference>
<evidence type="ECO:0000256" key="6">
    <source>
        <dbReference type="ARBA" id="ARBA00022692"/>
    </source>
</evidence>
<dbReference type="PANTHER" id="PTHR45436">
    <property type="entry name" value="SENSOR HISTIDINE KINASE YKOH"/>
    <property type="match status" value="1"/>
</dbReference>
<gene>
    <name evidence="15" type="ORF">ACFSYH_13355</name>
</gene>
<evidence type="ECO:0000313" key="16">
    <source>
        <dbReference type="Proteomes" id="UP001597391"/>
    </source>
</evidence>
<dbReference type="EMBL" id="JBHUOP010000006">
    <property type="protein sequence ID" value="MFD2841547.1"/>
    <property type="molecule type" value="Genomic_DNA"/>
</dbReference>
<dbReference type="EC" id="2.7.13.3" evidence="3"/>
<feature type="transmembrane region" description="Helical" evidence="12">
    <location>
        <begin position="7"/>
        <end position="30"/>
    </location>
</feature>
<dbReference type="RefSeq" id="WP_377467649.1">
    <property type="nucleotide sequence ID" value="NZ_JBHUOP010000006.1"/>
</dbReference>
<dbReference type="Pfam" id="PF00512">
    <property type="entry name" value="HisKA"/>
    <property type="match status" value="1"/>
</dbReference>
<evidence type="ECO:0000259" key="14">
    <source>
        <dbReference type="PROSITE" id="PS50885"/>
    </source>
</evidence>
<dbReference type="SUPFAM" id="SSF55874">
    <property type="entry name" value="ATPase domain of HSP90 chaperone/DNA topoisomerase II/histidine kinase"/>
    <property type="match status" value="1"/>
</dbReference>
<evidence type="ECO:0000259" key="13">
    <source>
        <dbReference type="PROSITE" id="PS50109"/>
    </source>
</evidence>
<feature type="region of interest" description="Disordered" evidence="11">
    <location>
        <begin position="55"/>
        <end position="77"/>
    </location>
</feature>